<accession>A0A5P8WGG4</accession>
<proteinExistence type="predicted"/>
<dbReference type="EMBL" id="CP045227">
    <property type="protein sequence ID" value="QFS51868.1"/>
    <property type="molecule type" value="Genomic_DNA"/>
</dbReference>
<gene>
    <name evidence="1" type="ORF">GXM_09362</name>
</gene>
<evidence type="ECO:0000313" key="1">
    <source>
        <dbReference type="EMBL" id="QFS51868.1"/>
    </source>
</evidence>
<dbReference type="Proteomes" id="UP000326678">
    <property type="component" value="Chromosome Gxm2"/>
</dbReference>
<dbReference type="AlphaFoldDB" id="A0A5P8WGG4"/>
<name>A0A5P8WGG4_9NOSO</name>
<protein>
    <submittedName>
        <fullName evidence="1">Transposase</fullName>
    </submittedName>
</protein>
<sequence>MTTSRKTNRDHAKKKQRPMVEDQVIAEQLERLLTPAITNQENYYRKLGLRERILNLPLMMAAVLTLLWR</sequence>
<organism evidence="1 2">
    <name type="scientific">Nostoc sphaeroides CCNUC1</name>
    <dbReference type="NCBI Taxonomy" id="2653204"/>
    <lineage>
        <taxon>Bacteria</taxon>
        <taxon>Bacillati</taxon>
        <taxon>Cyanobacteriota</taxon>
        <taxon>Cyanophyceae</taxon>
        <taxon>Nostocales</taxon>
        <taxon>Nostocaceae</taxon>
        <taxon>Nostoc</taxon>
    </lineage>
</organism>
<reference evidence="1 2" key="1">
    <citation type="submission" date="2019-10" db="EMBL/GenBank/DDBJ databases">
        <title>Genomic and transcriptomic insights into the perfect genentic adaptation of a filamentous nitrogen-fixing cyanobacterium to rice fields.</title>
        <authorList>
            <person name="Chen Z."/>
        </authorList>
    </citation>
    <scope>NUCLEOTIDE SEQUENCE [LARGE SCALE GENOMIC DNA]</scope>
    <source>
        <strain evidence="1">CCNUC1</strain>
    </source>
</reference>
<keyword evidence="2" id="KW-1185">Reference proteome</keyword>
<dbReference type="KEGG" id="nsh:GXM_09362"/>
<evidence type="ECO:0000313" key="2">
    <source>
        <dbReference type="Proteomes" id="UP000326678"/>
    </source>
</evidence>